<keyword evidence="8" id="KW-0324">Glycolysis</keyword>
<dbReference type="PANTHER" id="PTHR11902">
    <property type="entry name" value="ENOLASE"/>
    <property type="match status" value="1"/>
</dbReference>
<sequence length="396" mass="43481">MLDDLDIKLIRGRMLLDSGGNPAVEAEVILENGAQGKAVVSVFDETSGEEEADYIREWLSEAILFEDAAEQKNIDNLLIRQREADDVDHKENGRGKAGVLALSMAAARAAGAGLGLPLYRYLGGSTAPVMPVPVMSMIDGGDWGKGIDFKEIMIIPLNRSSFAEGLRMGGEVYQTLKRLLSLNGIDTSVGESGGFAADVKSAEEALHYIMDAVRLSGYDPDTDVAAAISGYADHLYVKEEGIYHFDKESMNNGILVYRNQKDIISYYLRLAEGFPLGLVTEGLWTKDLEGRNRMYQMFHHRFTIASDDFFASNGVEIQLKKAGTVTAALEMAERAGRLGNKVIFSNSYKETEEVFLSDMAAAVGADYIKCGAPCRGECTAKYNELLRIEEFYGRQQ</sequence>
<evidence type="ECO:0000313" key="14">
    <source>
        <dbReference type="EMBL" id="PPK80285.1"/>
    </source>
</evidence>
<dbReference type="RefSeq" id="WP_104437599.1">
    <property type="nucleotide sequence ID" value="NZ_PTJA01000007.1"/>
</dbReference>
<dbReference type="EC" id="4.2.1.11" evidence="3"/>
<dbReference type="InterPro" id="IPR029017">
    <property type="entry name" value="Enolase-like_N"/>
</dbReference>
<evidence type="ECO:0000256" key="9">
    <source>
        <dbReference type="ARBA" id="ARBA00023239"/>
    </source>
</evidence>
<dbReference type="SMART" id="SM01192">
    <property type="entry name" value="Enolase_C"/>
    <property type="match status" value="1"/>
</dbReference>
<dbReference type="SMART" id="SM01193">
    <property type="entry name" value="Enolase_N"/>
    <property type="match status" value="1"/>
</dbReference>
<keyword evidence="9" id="KW-0456">Lyase</keyword>
<comment type="pathway">
    <text evidence="1">Carbohydrate degradation; glycolysis; pyruvate from D-glyceraldehyde 3-phosphate: step 4/5.</text>
</comment>
<dbReference type="Pfam" id="PF00113">
    <property type="entry name" value="Enolase_C"/>
    <property type="match status" value="1"/>
</dbReference>
<evidence type="ECO:0000256" key="4">
    <source>
        <dbReference type="ARBA" id="ARBA00017068"/>
    </source>
</evidence>
<dbReference type="UniPathway" id="UPA00109">
    <property type="reaction ID" value="UER00187"/>
</dbReference>
<evidence type="ECO:0000256" key="8">
    <source>
        <dbReference type="ARBA" id="ARBA00023152"/>
    </source>
</evidence>
<dbReference type="SUPFAM" id="SSF54826">
    <property type="entry name" value="Enolase N-terminal domain-like"/>
    <property type="match status" value="1"/>
</dbReference>
<dbReference type="GO" id="GO:0006096">
    <property type="term" value="P:glycolytic process"/>
    <property type="evidence" value="ECO:0007669"/>
    <property type="project" value="UniProtKB-UniPathway"/>
</dbReference>
<keyword evidence="15" id="KW-1185">Reference proteome</keyword>
<dbReference type="PRINTS" id="PR00148">
    <property type="entry name" value="ENOLASE"/>
</dbReference>
<evidence type="ECO:0000259" key="12">
    <source>
        <dbReference type="SMART" id="SM01192"/>
    </source>
</evidence>
<evidence type="ECO:0000259" key="13">
    <source>
        <dbReference type="SMART" id="SM01193"/>
    </source>
</evidence>
<gene>
    <name evidence="14" type="ORF">BXY41_107217</name>
</gene>
<keyword evidence="6 11" id="KW-0479">Metal-binding</keyword>
<feature type="domain" description="Enolase N-terminal" evidence="13">
    <location>
        <begin position="7"/>
        <end position="122"/>
    </location>
</feature>
<evidence type="ECO:0000256" key="1">
    <source>
        <dbReference type="ARBA" id="ARBA00005031"/>
    </source>
</evidence>
<dbReference type="Gene3D" id="3.20.20.120">
    <property type="entry name" value="Enolase-like C-terminal domain"/>
    <property type="match status" value="1"/>
</dbReference>
<dbReference type="InterPro" id="IPR036849">
    <property type="entry name" value="Enolase-like_C_sf"/>
</dbReference>
<dbReference type="InterPro" id="IPR000941">
    <property type="entry name" value="Enolase"/>
</dbReference>
<comment type="cofactor">
    <cofactor evidence="11">
        <name>Mg(2+)</name>
        <dbReference type="ChEBI" id="CHEBI:18420"/>
    </cofactor>
    <text evidence="11">Mg(2+) is required for catalysis and for stabilizing the dimer.</text>
</comment>
<dbReference type="EMBL" id="PTJA01000007">
    <property type="protein sequence ID" value="PPK80285.1"/>
    <property type="molecule type" value="Genomic_DNA"/>
</dbReference>
<organism evidence="14 15">
    <name type="scientific">Lacrimispora xylanisolvens</name>
    <dbReference type="NCBI Taxonomy" id="384636"/>
    <lineage>
        <taxon>Bacteria</taxon>
        <taxon>Bacillati</taxon>
        <taxon>Bacillota</taxon>
        <taxon>Clostridia</taxon>
        <taxon>Lachnospirales</taxon>
        <taxon>Lachnospiraceae</taxon>
        <taxon>Lacrimispora</taxon>
    </lineage>
</organism>
<comment type="caution">
    <text evidence="14">The sequence shown here is derived from an EMBL/GenBank/DDBJ whole genome shotgun (WGS) entry which is preliminary data.</text>
</comment>
<evidence type="ECO:0000256" key="7">
    <source>
        <dbReference type="ARBA" id="ARBA00022842"/>
    </source>
</evidence>
<name>A0A2S6HRU7_9FIRM</name>
<dbReference type="GO" id="GO:0000015">
    <property type="term" value="C:phosphopyruvate hydratase complex"/>
    <property type="evidence" value="ECO:0007669"/>
    <property type="project" value="InterPro"/>
</dbReference>
<evidence type="ECO:0000256" key="3">
    <source>
        <dbReference type="ARBA" id="ARBA00012058"/>
    </source>
</evidence>
<proteinExistence type="inferred from homology"/>
<dbReference type="Pfam" id="PF03952">
    <property type="entry name" value="Enolase_N"/>
    <property type="match status" value="1"/>
</dbReference>
<comment type="catalytic activity">
    <reaction evidence="10">
        <text>(2R)-2-phosphoglycerate = phosphoenolpyruvate + H2O</text>
        <dbReference type="Rhea" id="RHEA:10164"/>
        <dbReference type="ChEBI" id="CHEBI:15377"/>
        <dbReference type="ChEBI" id="CHEBI:58289"/>
        <dbReference type="ChEBI" id="CHEBI:58702"/>
        <dbReference type="EC" id="4.2.1.11"/>
    </reaction>
    <physiologicalReaction direction="left-to-right" evidence="10">
        <dbReference type="Rhea" id="RHEA:10165"/>
    </physiologicalReaction>
</comment>
<dbReference type="PANTHER" id="PTHR11902:SF1">
    <property type="entry name" value="ENOLASE"/>
    <property type="match status" value="1"/>
</dbReference>
<keyword evidence="5" id="KW-0964">Secreted</keyword>
<evidence type="ECO:0000256" key="11">
    <source>
        <dbReference type="PIRSR" id="PIRSR001400-3"/>
    </source>
</evidence>
<dbReference type="OrthoDB" id="9804716at2"/>
<dbReference type="PIRSF" id="PIRSF001400">
    <property type="entry name" value="Enolase"/>
    <property type="match status" value="1"/>
</dbReference>
<dbReference type="Proteomes" id="UP000237749">
    <property type="component" value="Unassembled WGS sequence"/>
</dbReference>
<protein>
    <recommendedName>
        <fullName evidence="4">Enolase</fullName>
        <ecNumber evidence="3">4.2.1.11</ecNumber>
    </recommendedName>
</protein>
<dbReference type="SUPFAM" id="SSF51604">
    <property type="entry name" value="Enolase C-terminal domain-like"/>
    <property type="match status" value="1"/>
</dbReference>
<evidence type="ECO:0000256" key="2">
    <source>
        <dbReference type="ARBA" id="ARBA00009604"/>
    </source>
</evidence>
<comment type="similarity">
    <text evidence="2">Belongs to the enolase family.</text>
</comment>
<evidence type="ECO:0000313" key="15">
    <source>
        <dbReference type="Proteomes" id="UP000237749"/>
    </source>
</evidence>
<feature type="domain" description="Enolase C-terminal TIM barrel" evidence="12">
    <location>
        <begin position="127"/>
        <end position="393"/>
    </location>
</feature>
<accession>A0A2S6HRU7</accession>
<dbReference type="InterPro" id="IPR020810">
    <property type="entry name" value="Enolase_C"/>
</dbReference>
<evidence type="ECO:0000256" key="5">
    <source>
        <dbReference type="ARBA" id="ARBA00022525"/>
    </source>
</evidence>
<keyword evidence="7 11" id="KW-0460">Magnesium</keyword>
<evidence type="ECO:0000256" key="10">
    <source>
        <dbReference type="ARBA" id="ARBA00048951"/>
    </source>
</evidence>
<dbReference type="InterPro" id="IPR020811">
    <property type="entry name" value="Enolase_N"/>
</dbReference>
<dbReference type="Gene3D" id="3.30.390.10">
    <property type="entry name" value="Enolase-like, N-terminal domain"/>
    <property type="match status" value="1"/>
</dbReference>
<dbReference type="AlphaFoldDB" id="A0A2S6HRU7"/>
<evidence type="ECO:0000256" key="6">
    <source>
        <dbReference type="ARBA" id="ARBA00022723"/>
    </source>
</evidence>
<dbReference type="GO" id="GO:0000287">
    <property type="term" value="F:magnesium ion binding"/>
    <property type="evidence" value="ECO:0007669"/>
    <property type="project" value="InterPro"/>
</dbReference>
<reference evidence="14 15" key="1">
    <citation type="submission" date="2018-02" db="EMBL/GenBank/DDBJ databases">
        <title>Genomic Encyclopedia of Archaeal and Bacterial Type Strains, Phase II (KMG-II): from individual species to whole genera.</title>
        <authorList>
            <person name="Goeker M."/>
        </authorList>
    </citation>
    <scope>NUCLEOTIDE SEQUENCE [LARGE SCALE GENOMIC DNA]</scope>
    <source>
        <strain evidence="14 15">DSM 3808</strain>
    </source>
</reference>
<dbReference type="GO" id="GO:0004634">
    <property type="term" value="F:phosphopyruvate hydratase activity"/>
    <property type="evidence" value="ECO:0007669"/>
    <property type="project" value="UniProtKB-EC"/>
</dbReference>
<feature type="binding site" evidence="11">
    <location>
        <position position="239"/>
    </location>
    <ligand>
        <name>Mg(2+)</name>
        <dbReference type="ChEBI" id="CHEBI:18420"/>
    </ligand>
</feature>